<feature type="transmembrane region" description="Helical" evidence="6">
    <location>
        <begin position="395"/>
        <end position="416"/>
    </location>
</feature>
<proteinExistence type="predicted"/>
<dbReference type="InterPro" id="IPR029063">
    <property type="entry name" value="SAM-dependent_MTases_sf"/>
</dbReference>
<feature type="transmembrane region" description="Helical" evidence="6">
    <location>
        <begin position="303"/>
        <end position="321"/>
    </location>
</feature>
<dbReference type="SMART" id="SM00563">
    <property type="entry name" value="PlsC"/>
    <property type="match status" value="1"/>
</dbReference>
<feature type="transmembrane region" description="Helical" evidence="6">
    <location>
        <begin position="850"/>
        <end position="873"/>
    </location>
</feature>
<keyword evidence="2" id="KW-1003">Cell membrane</keyword>
<dbReference type="GO" id="GO:0016746">
    <property type="term" value="F:acyltransferase activity"/>
    <property type="evidence" value="ECO:0007669"/>
    <property type="project" value="UniProtKB-KW"/>
</dbReference>
<dbReference type="PANTHER" id="PTHR33406:SF13">
    <property type="entry name" value="MEMBRANE PROTEIN YDFJ"/>
    <property type="match status" value="1"/>
</dbReference>
<dbReference type="Pfam" id="PF03176">
    <property type="entry name" value="MMPL"/>
    <property type="match status" value="2"/>
</dbReference>
<feature type="transmembrane region" description="Helical" evidence="6">
    <location>
        <begin position="810"/>
        <end position="838"/>
    </location>
</feature>
<dbReference type="Proteomes" id="UP000199532">
    <property type="component" value="Unassembled WGS sequence"/>
</dbReference>
<dbReference type="InterPro" id="IPR004869">
    <property type="entry name" value="MMPL_dom"/>
</dbReference>
<feature type="transmembrane region" description="Helical" evidence="6">
    <location>
        <begin position="422"/>
        <end position="448"/>
    </location>
</feature>
<feature type="transmembrane region" description="Helical" evidence="6">
    <location>
        <begin position="693"/>
        <end position="712"/>
    </location>
</feature>
<reference evidence="8 9" key="1">
    <citation type="submission" date="2016-10" db="EMBL/GenBank/DDBJ databases">
        <authorList>
            <person name="de Groot N.N."/>
        </authorList>
    </citation>
    <scope>NUCLEOTIDE SEQUENCE [LARGE SCALE GENOMIC DNA]</scope>
    <source>
        <strain evidence="8 9">DSM 19938</strain>
    </source>
</reference>
<keyword evidence="8" id="KW-0808">Transferase</keyword>
<feature type="domain" description="Phospholipid/glycerol acyltransferase" evidence="7">
    <location>
        <begin position="927"/>
        <end position="1036"/>
    </location>
</feature>
<feature type="transmembrane region" description="Helical" evidence="6">
    <location>
        <begin position="469"/>
        <end position="487"/>
    </location>
</feature>
<feature type="transmembrane region" description="Helical" evidence="6">
    <location>
        <begin position="354"/>
        <end position="375"/>
    </location>
</feature>
<dbReference type="CDD" id="cd07989">
    <property type="entry name" value="LPLAT_AGPAT-like"/>
    <property type="match status" value="1"/>
</dbReference>
<keyword evidence="3 6" id="KW-0812">Transmembrane</keyword>
<evidence type="ECO:0000259" key="7">
    <source>
        <dbReference type="SMART" id="SM00563"/>
    </source>
</evidence>
<dbReference type="STRING" id="408657.SAMN04487995_1869"/>
<gene>
    <name evidence="8" type="ORF">SAMN04487995_1869</name>
</gene>
<comment type="subcellular location">
    <subcellularLocation>
        <location evidence="1">Cell membrane</location>
        <topology evidence="1">Multi-pass membrane protein</topology>
    </subcellularLocation>
</comment>
<evidence type="ECO:0000313" key="9">
    <source>
        <dbReference type="Proteomes" id="UP000199532"/>
    </source>
</evidence>
<feature type="transmembrane region" description="Helical" evidence="6">
    <location>
        <begin position="719"/>
        <end position="739"/>
    </location>
</feature>
<evidence type="ECO:0000256" key="2">
    <source>
        <dbReference type="ARBA" id="ARBA00022475"/>
    </source>
</evidence>
<dbReference type="SUPFAM" id="SSF82866">
    <property type="entry name" value="Multidrug efflux transporter AcrB transmembrane domain"/>
    <property type="match status" value="2"/>
</dbReference>
<evidence type="ECO:0000256" key="4">
    <source>
        <dbReference type="ARBA" id="ARBA00022989"/>
    </source>
</evidence>
<dbReference type="Pfam" id="PF01553">
    <property type="entry name" value="Acyltransferase"/>
    <property type="match status" value="1"/>
</dbReference>
<dbReference type="CDD" id="cd02440">
    <property type="entry name" value="AdoMet_MTases"/>
    <property type="match status" value="1"/>
</dbReference>
<evidence type="ECO:0000256" key="5">
    <source>
        <dbReference type="ARBA" id="ARBA00023136"/>
    </source>
</evidence>
<evidence type="ECO:0000313" key="8">
    <source>
        <dbReference type="EMBL" id="SEI72094.1"/>
    </source>
</evidence>
<dbReference type="Gene3D" id="1.20.1640.10">
    <property type="entry name" value="Multidrug efflux transporter AcrB transmembrane domain"/>
    <property type="match status" value="2"/>
</dbReference>
<keyword evidence="4 6" id="KW-1133">Transmembrane helix</keyword>
<dbReference type="InterPro" id="IPR025714">
    <property type="entry name" value="Methyltranfer_dom"/>
</dbReference>
<keyword evidence="5 6" id="KW-0472">Membrane</keyword>
<dbReference type="GO" id="GO:0005886">
    <property type="term" value="C:plasma membrane"/>
    <property type="evidence" value="ECO:0007669"/>
    <property type="project" value="UniProtKB-SubCell"/>
</dbReference>
<feature type="transmembrane region" description="Helical" evidence="6">
    <location>
        <begin position="52"/>
        <end position="70"/>
    </location>
</feature>
<feature type="transmembrane region" description="Helical" evidence="6">
    <location>
        <begin position="745"/>
        <end position="765"/>
    </location>
</feature>
<evidence type="ECO:0000256" key="3">
    <source>
        <dbReference type="ARBA" id="ARBA00022692"/>
    </source>
</evidence>
<name>A0A1H6T1U5_9BACT</name>
<evidence type="ECO:0000256" key="1">
    <source>
        <dbReference type="ARBA" id="ARBA00004651"/>
    </source>
</evidence>
<dbReference type="SUPFAM" id="SSF53335">
    <property type="entry name" value="S-adenosyl-L-methionine-dependent methyltransferases"/>
    <property type="match status" value="1"/>
</dbReference>
<dbReference type="Pfam" id="PF13847">
    <property type="entry name" value="Methyltransf_31"/>
    <property type="match status" value="1"/>
</dbReference>
<feature type="transmembrane region" description="Helical" evidence="6">
    <location>
        <begin position="328"/>
        <end position="348"/>
    </location>
</feature>
<protein>
    <submittedName>
        <fullName evidence="8">1-acyl-sn-glycerol-3-phosphate acyltransferases</fullName>
    </submittedName>
</protein>
<accession>A0A1H6T1U5</accession>
<dbReference type="InterPro" id="IPR050545">
    <property type="entry name" value="Mycobact_MmpL"/>
</dbReference>
<dbReference type="SUPFAM" id="SSF69593">
    <property type="entry name" value="Glycerol-3-phosphate (1)-acyltransferase"/>
    <property type="match status" value="1"/>
</dbReference>
<dbReference type="Gene3D" id="3.40.50.150">
    <property type="entry name" value="Vaccinia Virus protein VP39"/>
    <property type="match status" value="1"/>
</dbReference>
<evidence type="ECO:0000256" key="6">
    <source>
        <dbReference type="SAM" id="Phobius"/>
    </source>
</evidence>
<organism evidence="8 9">
    <name type="scientific">Dyadobacter koreensis</name>
    <dbReference type="NCBI Taxonomy" id="408657"/>
    <lineage>
        <taxon>Bacteria</taxon>
        <taxon>Pseudomonadati</taxon>
        <taxon>Bacteroidota</taxon>
        <taxon>Cytophagia</taxon>
        <taxon>Cytophagales</taxon>
        <taxon>Spirosomataceae</taxon>
        <taxon>Dyadobacter</taxon>
    </lineage>
</organism>
<sequence>MALTRNAIQRREASIYCQDSYICLNLPQTHVQNPMIGDLLLRLNSLLSRKKTLFFTLLLLLIGILGLGISKLRITESIFSTLPKGKSFEEFNRLVENKSIINQIVFSVDVPADIDTEDAKAIAENFADSLAKNTTGYIKNIQAIRPNIQQDVYEYTYSRFPELIDSTYYQHIKDKTNTDSINSAVTASYKQLLAPGGTFLRQFILNDPIGISGKYFRDLNEINNANGMTVDDGLMFSKDRKQVIVMAGTNFDSGNSLKNIELYNQVEAFKTGWNRRHPDYKFTYFGTFEIAAQNAIQVKHDSYMTMIIALSAIFLMLIFYYRKALIPFYIVLPAVFGGLFALGIIGFFRPEISGISLATGAVIFGILLDYSFHFFTHLRHTGSVTIAVKEVSEPLLTGSLTTILAFSALHFANSVVLQDFGLFASLSLSGAALFTLIALPVILQAFSFDYKNIPAEVKFFNFPKISGKFRSVILGLVAVLTIVFLYYSQFTEFDSSFENLSIHSVDLKEKEHALTGLNPATEKRIYVFSIDKNLQKAEALNYKVYQKLTALKKDNQIKSFVSSGSFLVPESLRQERMERWRNFWSAGKKNDTFSAIDRSASRNGFNSAAFSDFKRWISGEIENPVQEEELFRELGLNNLIESNAAKSTLITTIVASQDQLRTVKSELRKIDGIEIFDRGELAEELLTMVKDDFNYILVISASIVFLTLLIVYGRIELTILSFLPMVISWIWILGIAAMLGIKFNFVNVVITTFIFGLGDDFSIFVTEGLLSKYKYGKDTLRSYQSAIILSAFTTIIGTGVLIFAEHPAIHSIALISVLGIACILFISFIVQPVIFGLFVENRIKKGKAPVTFLPFLISISSFTYFLSGCLFLHSKLVTILLLPISKIRKKKMINNSLAFFAKTVIYSGPHVKKNFSGTEYMDISKPVIYIANHTSFLDILLAIMINPKIVMMVKGWVYKSPFFGPIIRYAGYIYTEAGPDENIARMRTLVEEGYSILVFPEGTRSEDGSIGRFHKGAFHLAQELNLDIQPILIHGASDVLPKNDFLIRPGALNVRVLPRLKYSDPVWGETLRDKTKNIAARFKSEFALYKDEMEDTRYLKHKVFTNYVFKGPVLEWYFKTKWNLEAKNFAYYNELIGDRKTILDIGCGYGYLSFFLHYKNETRIITGIDYDEDKILIAQNSYNKTDNLKFEYGDIGSVKVEKQDVIFLNDILHYLSEDRQQIVLNRCAEALNPDGILFIRDGITDLGEKHKNTERTEALSTGLFSFNKKDGAFHFFSSNDIKIFAQRNNLSVEMKEHSKNTSNVLFILRKGVVSDRLGLTS</sequence>
<keyword evidence="8" id="KW-0012">Acyltransferase</keyword>
<feature type="transmembrane region" description="Helical" evidence="6">
    <location>
        <begin position="786"/>
        <end position="804"/>
    </location>
</feature>
<dbReference type="EMBL" id="FNXY01000003">
    <property type="protein sequence ID" value="SEI72094.1"/>
    <property type="molecule type" value="Genomic_DNA"/>
</dbReference>
<dbReference type="PANTHER" id="PTHR33406">
    <property type="entry name" value="MEMBRANE PROTEIN MJ1562-RELATED"/>
    <property type="match status" value="1"/>
</dbReference>
<dbReference type="InterPro" id="IPR002123">
    <property type="entry name" value="Plipid/glycerol_acylTrfase"/>
</dbReference>
<keyword evidence="9" id="KW-1185">Reference proteome</keyword>